<dbReference type="EMBL" id="NFIJ01000002">
    <property type="protein sequence ID" value="OUO06744.1"/>
    <property type="molecule type" value="Genomic_DNA"/>
</dbReference>
<evidence type="ECO:0000256" key="1">
    <source>
        <dbReference type="ARBA" id="ARBA00022676"/>
    </source>
</evidence>
<comment type="caution">
    <text evidence="4">The sequence shown here is derived from an EMBL/GenBank/DDBJ whole genome shotgun (WGS) entry which is preliminary data.</text>
</comment>
<reference evidence="5" key="1">
    <citation type="submission" date="2017-04" db="EMBL/GenBank/DDBJ databases">
        <title>Function of individual gut microbiota members based on whole genome sequencing of pure cultures obtained from chicken caecum.</title>
        <authorList>
            <person name="Medvecky M."/>
            <person name="Cejkova D."/>
            <person name="Polansky O."/>
            <person name="Karasova D."/>
            <person name="Kubasova T."/>
            <person name="Cizek A."/>
            <person name="Rychlik I."/>
        </authorList>
    </citation>
    <scope>NUCLEOTIDE SEQUENCE [LARGE SCALE GENOMIC DNA]</scope>
    <source>
        <strain evidence="5">An42</strain>
    </source>
</reference>
<dbReference type="GeneID" id="93408454"/>
<feature type="domain" description="Glycosyltransferase 2-like" evidence="3">
    <location>
        <begin position="10"/>
        <end position="138"/>
    </location>
</feature>
<dbReference type="Proteomes" id="UP000195975">
    <property type="component" value="Unassembled WGS sequence"/>
</dbReference>
<dbReference type="PANTHER" id="PTHR22916">
    <property type="entry name" value="GLYCOSYLTRANSFERASE"/>
    <property type="match status" value="1"/>
</dbReference>
<dbReference type="SUPFAM" id="SSF53448">
    <property type="entry name" value="Nucleotide-diphospho-sugar transferases"/>
    <property type="match status" value="1"/>
</dbReference>
<organism evidence="4 5">
    <name type="scientific">Parabacteroides johnsonii</name>
    <dbReference type="NCBI Taxonomy" id="387661"/>
    <lineage>
        <taxon>Bacteria</taxon>
        <taxon>Pseudomonadati</taxon>
        <taxon>Bacteroidota</taxon>
        <taxon>Bacteroidia</taxon>
        <taxon>Bacteroidales</taxon>
        <taxon>Tannerellaceae</taxon>
        <taxon>Parabacteroides</taxon>
    </lineage>
</organism>
<evidence type="ECO:0000313" key="4">
    <source>
        <dbReference type="EMBL" id="OUO06744.1"/>
    </source>
</evidence>
<keyword evidence="2" id="KW-0808">Transferase</keyword>
<gene>
    <name evidence="4" type="ORF">B5F96_03380</name>
</gene>
<dbReference type="InterPro" id="IPR001173">
    <property type="entry name" value="Glyco_trans_2-like"/>
</dbReference>
<accession>A0A9Q5STG0</accession>
<dbReference type="Pfam" id="PF00535">
    <property type="entry name" value="Glycos_transf_2"/>
    <property type="match status" value="1"/>
</dbReference>
<dbReference type="GO" id="GO:0016758">
    <property type="term" value="F:hexosyltransferase activity"/>
    <property type="evidence" value="ECO:0007669"/>
    <property type="project" value="UniProtKB-ARBA"/>
</dbReference>
<keyword evidence="1" id="KW-0328">Glycosyltransferase</keyword>
<sequence length="326" mass="38661">MNRNTKPEISVIIPVYNAEKWISRCLESIIKQTFKNFEVIIVNDASQDKSFEIVKQYILKDDRIIIINKEKNEGTMSARESGYIKAKGKYIIFSDADDYFPQNAFQILYDTIITDKSDIVFGGYTIINNNMSQKNIIRYIPTNSSSEEIQNLFLEQKIPYTLWGNIYSTNLFKNHPIVSYSGITNAEDRMLFIQLISYAKKSSFTHHSCYCYYLNKESNSYPKISNRILKNIIFSNDWCYQYLTEKNVNPKYITKYHLYRIRYLMEIGYKFSDILSITSLDKTIYSLTSVYNNTNFIFSIHYLLLQKIKIYPKWYSHLKKLYYKLL</sequence>
<name>A0A9Q5STG0_9BACT</name>
<dbReference type="PANTHER" id="PTHR22916:SF51">
    <property type="entry name" value="GLYCOSYLTRANSFERASE EPSH-RELATED"/>
    <property type="match status" value="1"/>
</dbReference>
<dbReference type="CDD" id="cd00761">
    <property type="entry name" value="Glyco_tranf_GTA_type"/>
    <property type="match status" value="1"/>
</dbReference>
<dbReference type="RefSeq" id="WP_008150472.1">
    <property type="nucleotide sequence ID" value="NZ_CAJLBM010000049.1"/>
</dbReference>
<protein>
    <recommendedName>
        <fullName evidence="3">Glycosyltransferase 2-like domain-containing protein</fullName>
    </recommendedName>
</protein>
<evidence type="ECO:0000256" key="2">
    <source>
        <dbReference type="ARBA" id="ARBA00022679"/>
    </source>
</evidence>
<dbReference type="InterPro" id="IPR029044">
    <property type="entry name" value="Nucleotide-diphossugar_trans"/>
</dbReference>
<evidence type="ECO:0000259" key="3">
    <source>
        <dbReference type="Pfam" id="PF00535"/>
    </source>
</evidence>
<dbReference type="AlphaFoldDB" id="A0A9Q5STG0"/>
<proteinExistence type="predicted"/>
<evidence type="ECO:0000313" key="5">
    <source>
        <dbReference type="Proteomes" id="UP000195975"/>
    </source>
</evidence>
<dbReference type="Gene3D" id="3.90.550.10">
    <property type="entry name" value="Spore Coat Polysaccharide Biosynthesis Protein SpsA, Chain A"/>
    <property type="match status" value="1"/>
</dbReference>